<evidence type="ECO:0008006" key="3">
    <source>
        <dbReference type="Google" id="ProtNLM"/>
    </source>
</evidence>
<sequence>MQVNVSGLGWNLFRSSLGIKVTPLKIVLDEPAAVKKITGGTIPALISDQMNDVQLNYVLTDTLYLNIDLRTTKTFAVRVDSAGISLDNNHRIVTQVRYTPDSVTLEGPQSILRKMSDTLLIRIPRQDIDTEFNEDVAVTSPGNDLIKRMPPTVRVTFGVEEFVARTEVIPLKTDNFPEDGNAYIQVNDVRLEFMAAQSKAESLNLEDFSAVVDFKKMDNADSTIAPELTKYPGFIQDIRLDTTKVKVYFNEE</sequence>
<reference evidence="1 2" key="1">
    <citation type="submission" date="2012-12" db="EMBL/GenBank/DDBJ databases">
        <title>Genome assembly of Fulvivirga imtechensis AK7.</title>
        <authorList>
            <person name="Nupur N."/>
            <person name="Khatri I."/>
            <person name="Kumar R."/>
            <person name="Subramanian S."/>
            <person name="Pinnaka A."/>
        </authorList>
    </citation>
    <scope>NUCLEOTIDE SEQUENCE [LARGE SCALE GENOMIC DNA]</scope>
    <source>
        <strain evidence="1 2">AK7</strain>
    </source>
</reference>
<accession>L8JP13</accession>
<dbReference type="eggNOG" id="COG4856">
    <property type="taxonomic scope" value="Bacteria"/>
</dbReference>
<proteinExistence type="predicted"/>
<dbReference type="EMBL" id="AMZN01000050">
    <property type="protein sequence ID" value="ELR70696.1"/>
    <property type="molecule type" value="Genomic_DNA"/>
</dbReference>
<dbReference type="Gene3D" id="2.170.120.40">
    <property type="entry name" value="YbbR-like domain"/>
    <property type="match status" value="1"/>
</dbReference>
<dbReference type="Proteomes" id="UP000011135">
    <property type="component" value="Unassembled WGS sequence"/>
</dbReference>
<keyword evidence="2" id="KW-1185">Reference proteome</keyword>
<protein>
    <recommendedName>
        <fullName evidence="3">YbbR-like protein</fullName>
    </recommendedName>
</protein>
<comment type="caution">
    <text evidence="1">The sequence shown here is derived from an EMBL/GenBank/DDBJ whole genome shotgun (WGS) entry which is preliminary data.</text>
</comment>
<gene>
    <name evidence="1" type="ORF">C900_03469</name>
</gene>
<evidence type="ECO:0000313" key="1">
    <source>
        <dbReference type="EMBL" id="ELR70696.1"/>
    </source>
</evidence>
<evidence type="ECO:0000313" key="2">
    <source>
        <dbReference type="Proteomes" id="UP000011135"/>
    </source>
</evidence>
<dbReference type="STRING" id="1237149.C900_03469"/>
<dbReference type="AlphaFoldDB" id="L8JP13"/>
<organism evidence="1 2">
    <name type="scientific">Fulvivirga imtechensis AK7</name>
    <dbReference type="NCBI Taxonomy" id="1237149"/>
    <lineage>
        <taxon>Bacteria</taxon>
        <taxon>Pseudomonadati</taxon>
        <taxon>Bacteroidota</taxon>
        <taxon>Cytophagia</taxon>
        <taxon>Cytophagales</taxon>
        <taxon>Fulvivirgaceae</taxon>
        <taxon>Fulvivirga</taxon>
    </lineage>
</organism>
<name>L8JP13_9BACT</name>